<comment type="subunit">
    <text evidence="3 10">Component of the ribosomal small subunit (SSU) processome.</text>
</comment>
<comment type="subcellular location">
    <subcellularLocation>
        <location evidence="1 10">Nucleus</location>
        <location evidence="1 10">Nucleolus</location>
    </subcellularLocation>
</comment>
<keyword evidence="6 10" id="KW-0698">rRNA processing</keyword>
<comment type="caution">
    <text evidence="12">The sequence shown here is derived from an EMBL/GenBank/DDBJ whole genome shotgun (WGS) entry which is preliminary data.</text>
</comment>
<evidence type="ECO:0000256" key="6">
    <source>
        <dbReference type="ARBA" id="ARBA00022552"/>
    </source>
</evidence>
<evidence type="ECO:0000313" key="12">
    <source>
        <dbReference type="EMBL" id="RKF54443.1"/>
    </source>
</evidence>
<sequence length="1796" mass="202900">MATTLAAQLSVIATNSENSLNLKALKARHSKSLIYEPRIAASQNFETIYTICHEGFRDLCLLDNRYLKFQNDLFHEQSLDQDRTQMTAAQNVELDTKIEDFLGLISRSLRLAPAIKAIEWLVRKFRINECNISITLQTFLPYHSLPIFTTLLSILPTKIPEDFKFLQPYIRSLTNPPRSVIVQAIVNNISFASTFNTFVLNVCKKRYEYPSLVAFWAGIMTEATSSMFDRARSGRNNIQLQNEQDVILRILPILQQGLALKDIPNLRVGCFMLLTVIVSKGSLNDKLLTALMETVAFGWTNETATASMVCLSLMAEHRGTKKLTNKLTKELTKDHNFLSILIKISKQQRVDKLINSISLSILHQLKKSPDIEKLSLLQKIIECNLLKSSELAVIFQSLILIAHQIDEAQNEARSHLARLIVTLNELPGHIGTTFRTIISETQIDMDELEQKLQTSIRLRLKPEVSSSNDLGSSDETQSALDHSVTTLINQLPVKTNEEISFLSQDASQTYSDLCHVFIACNSTPESLKKFDEIPILQKSNAGESSRYLSFYMRTWCSPYPVATRTSAIRMATVFLSENESQNDFQAIIPYAINALGDPATKVRKGAVNLLLALGKSYSSVTMNKNVKKRDLWGTKDIYGSNNMNELSWLPIEVAAHLVNEILIPVSEEFVLDKKYIESAFQNCLNSRATETSHVNSSGRLSQSSRMALLSFLASQITCTPLFTVKQKLINCANQARNIGSTTRTKYLFSALQSWVSLTTSKVTSRCQEEYLDLSALEESFLMIVTPKSDEGIRYLNKIILGKIGNIRPSLEDAVYKRIETLWTSLSRDLQRETAEAFLVVYEQSPSDDEKNMKARERVTEILHKIPLSTEILLFFLSVIPTSENFTEITSSSKRRRTCHGEIATGEFKDPIAIRSIILKITFILQLVDDSEPGKHPEILGPLFNVLAQLREFKSMVASEFAYLQSLALGCIFAILKTYETNRNLEVDGSAIRTNLLVDCVQKTASLQVQNAALLVISSLAHTVPQLVLHSVMPIFTFMGSSILQQDDEYSAHVINQTIRKVIPPLIASLRREKGNLTTGVSELLLSFVAAYEHIPSHRRKELFLLLVHTLGPEDFLFTLLAMLVEKYGYTSNISDFAIEIFGAFTTEVQLKNIIKYIDLVADVLKPNQNYSWLLLNINDGEGKDASQVAHTELSLLPNLLTQKQLISKVGKTFALNDIEAEKVRQIYSNLVEKLLAFSDSVRQDEILYSVCGTILENTLGLLSTCEFLNSVKCLLERPNESLRRKILRSLEFRVEKEKSLDVDSRVAMLGFLPQLTSIIQESQDILYKQIAVSCVEKMSRKYGKKDLEAFSTAAETISSIYCLGQPDYQLRISALKCLASLIDTLREGIISILPVAMPKALEYLEESMRPDLEAQMLHRACYLFISELSRHLPYMISGAHLNKLIEISNTSATAKLDEKSDEVRKQFLSLAAKQINPKNIFCSLEKYWSHAILLGPSALRENINCLHTATTHHSKSIIVKNSSVLAKVIKNALDIRRYLNSVNDYRFTKTVIDEIECDLNGIILEIIYKLNDATFRPIFVDLVEWTAKLPKEDVIGKMLRQLCLFKFLIEFFDKLKSIVTSYASYLLEDSVKILNSVDPQEEISKELWSRVLRTLTKSFEHDQDEFWQSPAHFNAVAPVLSAQIKNATSLPLNEELIPALVELASVSESPDHHKELNFSILKHVRSENSSIRLAAVICQQKLTERLGEEWLSMLPEMLPIISELQEDDDELVEKETHRWIVKIEEVLGESLDSMLH</sequence>
<dbReference type="SMART" id="SM01036">
    <property type="entry name" value="BP28CT"/>
    <property type="match status" value="1"/>
</dbReference>
<evidence type="ECO:0000256" key="8">
    <source>
        <dbReference type="ARBA" id="ARBA00023274"/>
    </source>
</evidence>
<comment type="similarity">
    <text evidence="2 10">Belongs to the HEATR1/UTP10 family.</text>
</comment>
<dbReference type="Pfam" id="PF12397">
    <property type="entry name" value="U3snoRNP10"/>
    <property type="match status" value="1"/>
</dbReference>
<keyword evidence="5 10" id="KW-0690">Ribosome biogenesis</keyword>
<evidence type="ECO:0000259" key="11">
    <source>
        <dbReference type="SMART" id="SM01036"/>
    </source>
</evidence>
<keyword evidence="13" id="KW-1185">Reference proteome</keyword>
<dbReference type="GO" id="GO:0030686">
    <property type="term" value="C:90S preribosome"/>
    <property type="evidence" value="ECO:0007669"/>
    <property type="project" value="TreeGrafter"/>
</dbReference>
<dbReference type="InterPro" id="IPR056473">
    <property type="entry name" value="HEAT_Utp10/HEAT1"/>
</dbReference>
<dbReference type="GO" id="GO:0000462">
    <property type="term" value="P:maturation of SSU-rRNA from tricistronic rRNA transcript (SSU-rRNA, 5.8S rRNA, LSU-rRNA)"/>
    <property type="evidence" value="ECO:0007669"/>
    <property type="project" value="TreeGrafter"/>
</dbReference>
<gene>
    <name evidence="12" type="ORF">GcM3_209004</name>
</gene>
<dbReference type="InterPro" id="IPR016024">
    <property type="entry name" value="ARM-type_fold"/>
</dbReference>
<dbReference type="PANTHER" id="PTHR13457:SF1">
    <property type="entry name" value="HEAT REPEAT-CONTAINING PROTEIN 1"/>
    <property type="match status" value="1"/>
</dbReference>
<dbReference type="Pfam" id="PF23243">
    <property type="entry name" value="HEAT_HEATR1"/>
    <property type="match status" value="1"/>
</dbReference>
<organism evidence="12 13">
    <name type="scientific">Golovinomyces cichoracearum</name>
    <dbReference type="NCBI Taxonomy" id="62708"/>
    <lineage>
        <taxon>Eukaryota</taxon>
        <taxon>Fungi</taxon>
        <taxon>Dikarya</taxon>
        <taxon>Ascomycota</taxon>
        <taxon>Pezizomycotina</taxon>
        <taxon>Leotiomycetes</taxon>
        <taxon>Erysiphales</taxon>
        <taxon>Erysiphaceae</taxon>
        <taxon>Golovinomyces</taxon>
    </lineage>
</organism>
<comment type="function">
    <text evidence="9">Involved in nucleolar processing of pre-18S ribosomal RNA. Involved in ribosome biosynthesis.</text>
</comment>
<keyword evidence="8 10" id="KW-0687">Ribonucleoprotein</keyword>
<dbReference type="SUPFAM" id="SSF48371">
    <property type="entry name" value="ARM repeat"/>
    <property type="match status" value="2"/>
</dbReference>
<keyword evidence="7 10" id="KW-0539">Nucleus</keyword>
<evidence type="ECO:0000256" key="2">
    <source>
        <dbReference type="ARBA" id="ARBA00010559"/>
    </source>
</evidence>
<evidence type="ECO:0000313" key="13">
    <source>
        <dbReference type="Proteomes" id="UP000283383"/>
    </source>
</evidence>
<dbReference type="InterPro" id="IPR022125">
    <property type="entry name" value="U3snoRNP10_N"/>
</dbReference>
<dbReference type="PANTHER" id="PTHR13457">
    <property type="entry name" value="BAP28"/>
    <property type="match status" value="1"/>
</dbReference>
<dbReference type="Proteomes" id="UP000283383">
    <property type="component" value="Unassembled WGS sequence"/>
</dbReference>
<dbReference type="EMBL" id="MCBQ01020938">
    <property type="protein sequence ID" value="RKF54443.1"/>
    <property type="molecule type" value="Genomic_DNA"/>
</dbReference>
<accession>A0A420HAL5</accession>
<protein>
    <recommendedName>
        <fullName evidence="4 10">U3 small nucleolar RNA-associated protein 10</fullName>
    </recommendedName>
</protein>
<evidence type="ECO:0000256" key="10">
    <source>
        <dbReference type="RuleBase" id="RU367065"/>
    </source>
</evidence>
<evidence type="ECO:0000256" key="7">
    <source>
        <dbReference type="ARBA" id="ARBA00023242"/>
    </source>
</evidence>
<dbReference type="GO" id="GO:0030515">
    <property type="term" value="F:snoRNA binding"/>
    <property type="evidence" value="ECO:0007669"/>
    <property type="project" value="TreeGrafter"/>
</dbReference>
<dbReference type="Gene3D" id="1.25.10.10">
    <property type="entry name" value="Leucine-rich Repeat Variant"/>
    <property type="match status" value="3"/>
</dbReference>
<dbReference type="STRING" id="62708.A0A420HAL5"/>
<evidence type="ECO:0000256" key="5">
    <source>
        <dbReference type="ARBA" id="ARBA00022517"/>
    </source>
</evidence>
<dbReference type="GO" id="GO:0034455">
    <property type="term" value="C:t-UTP complex"/>
    <property type="evidence" value="ECO:0007669"/>
    <property type="project" value="TreeGrafter"/>
</dbReference>
<evidence type="ECO:0000256" key="3">
    <source>
        <dbReference type="ARBA" id="ARBA00011399"/>
    </source>
</evidence>
<dbReference type="GO" id="GO:0045943">
    <property type="term" value="P:positive regulation of transcription by RNA polymerase I"/>
    <property type="evidence" value="ECO:0007669"/>
    <property type="project" value="TreeGrafter"/>
</dbReference>
<evidence type="ECO:0000256" key="9">
    <source>
        <dbReference type="ARBA" id="ARBA00025076"/>
    </source>
</evidence>
<feature type="domain" description="BP28 C-terminal" evidence="11">
    <location>
        <begin position="1515"/>
        <end position="1666"/>
    </location>
</feature>
<name>A0A420HAL5_9PEZI</name>
<evidence type="ECO:0000256" key="1">
    <source>
        <dbReference type="ARBA" id="ARBA00004604"/>
    </source>
</evidence>
<dbReference type="InterPro" id="IPR012954">
    <property type="entry name" value="BP28_C_dom"/>
</dbReference>
<reference evidence="12 13" key="1">
    <citation type="journal article" date="2018" name="BMC Genomics">
        <title>Comparative genome analyses reveal sequence features reflecting distinct modes of host-adaptation between dicot and monocot powdery mildew.</title>
        <authorList>
            <person name="Wu Y."/>
            <person name="Ma X."/>
            <person name="Pan Z."/>
            <person name="Kale S.D."/>
            <person name="Song Y."/>
            <person name="King H."/>
            <person name="Zhang Q."/>
            <person name="Presley C."/>
            <person name="Deng X."/>
            <person name="Wei C.I."/>
            <person name="Xiao S."/>
        </authorList>
    </citation>
    <scope>NUCLEOTIDE SEQUENCE [LARGE SCALE GENOMIC DNA]</scope>
    <source>
        <strain evidence="12">UMSG3</strain>
    </source>
</reference>
<dbReference type="Pfam" id="PF08146">
    <property type="entry name" value="BP28CT"/>
    <property type="match status" value="1"/>
</dbReference>
<dbReference type="GO" id="GO:0032040">
    <property type="term" value="C:small-subunit processome"/>
    <property type="evidence" value="ECO:0007669"/>
    <property type="project" value="TreeGrafter"/>
</dbReference>
<proteinExistence type="inferred from homology"/>
<evidence type="ECO:0000256" key="4">
    <source>
        <dbReference type="ARBA" id="ARBA00015399"/>
    </source>
</evidence>
<dbReference type="InterPro" id="IPR011989">
    <property type="entry name" value="ARM-like"/>
</dbReference>
<dbReference type="InterPro" id="IPR040191">
    <property type="entry name" value="UTP10"/>
</dbReference>